<keyword evidence="2" id="KW-0342">GTP-binding</keyword>
<evidence type="ECO:0000259" key="4">
    <source>
        <dbReference type="PROSITE" id="PS51709"/>
    </source>
</evidence>
<feature type="coiled-coil region" evidence="3">
    <location>
        <begin position="201"/>
        <end position="228"/>
    </location>
</feature>
<dbReference type="AlphaFoldDB" id="C4FKJ1"/>
<dbReference type="OrthoDB" id="9805918at2"/>
<dbReference type="RefSeq" id="WP_007547174.1">
    <property type="nucleotide sequence ID" value="NZ_ABZS01000100.1"/>
</dbReference>
<gene>
    <name evidence="5" type="ORF">SULYE_1091</name>
</gene>
<evidence type="ECO:0000313" key="5">
    <source>
        <dbReference type="EMBL" id="EEP60403.1"/>
    </source>
</evidence>
<dbReference type="InterPro" id="IPR006073">
    <property type="entry name" value="GTP-bd"/>
</dbReference>
<keyword evidence="1" id="KW-0547">Nucleotide-binding</keyword>
<evidence type="ECO:0000256" key="1">
    <source>
        <dbReference type="ARBA" id="ARBA00022741"/>
    </source>
</evidence>
<dbReference type="PANTHER" id="PTHR42714:SF2">
    <property type="entry name" value="TRNA MODIFICATION GTPASE GTPBP3, MITOCHONDRIAL"/>
    <property type="match status" value="1"/>
</dbReference>
<evidence type="ECO:0000256" key="3">
    <source>
        <dbReference type="SAM" id="Coils"/>
    </source>
</evidence>
<protein>
    <submittedName>
        <fullName evidence="5">tRNA modification GTPase TrmE</fullName>
    </submittedName>
</protein>
<dbReference type="Pfam" id="PF01926">
    <property type="entry name" value="MMR_HSR1"/>
    <property type="match status" value="1"/>
</dbReference>
<dbReference type="InterPro" id="IPR027417">
    <property type="entry name" value="P-loop_NTPase"/>
</dbReference>
<dbReference type="FunFam" id="3.40.50.300:FF:000494">
    <property type="entry name" value="tRNA modification GTPase MnmE"/>
    <property type="match status" value="1"/>
</dbReference>
<dbReference type="GO" id="GO:0005525">
    <property type="term" value="F:GTP binding"/>
    <property type="evidence" value="ECO:0007669"/>
    <property type="project" value="UniProtKB-KW"/>
</dbReference>
<dbReference type="GO" id="GO:0002098">
    <property type="term" value="P:tRNA wobble uridine modification"/>
    <property type="evidence" value="ECO:0007669"/>
    <property type="project" value="TreeGrafter"/>
</dbReference>
<dbReference type="InterPro" id="IPR025867">
    <property type="entry name" value="MnmE_helical"/>
</dbReference>
<dbReference type="GO" id="GO:0030488">
    <property type="term" value="P:tRNA methylation"/>
    <property type="evidence" value="ECO:0007669"/>
    <property type="project" value="TreeGrafter"/>
</dbReference>
<dbReference type="SUPFAM" id="SSF116878">
    <property type="entry name" value="TrmE connector domain"/>
    <property type="match status" value="1"/>
</dbReference>
<accession>C4FKJ1</accession>
<dbReference type="GO" id="GO:0005829">
    <property type="term" value="C:cytosol"/>
    <property type="evidence" value="ECO:0007669"/>
    <property type="project" value="TreeGrafter"/>
</dbReference>
<dbReference type="EMBL" id="ABZS01000100">
    <property type="protein sequence ID" value="EEP60403.1"/>
    <property type="molecule type" value="Genomic_DNA"/>
</dbReference>
<dbReference type="PRINTS" id="PR00326">
    <property type="entry name" value="GTP1OBG"/>
</dbReference>
<keyword evidence="3" id="KW-0175">Coiled coil</keyword>
<comment type="caution">
    <text evidence="5">The sequence shown here is derived from an EMBL/GenBank/DDBJ whole genome shotgun (WGS) entry which is preliminary data.</text>
</comment>
<reference evidence="5 6" key="1">
    <citation type="submission" date="2009-04" db="EMBL/GenBank/DDBJ databases">
        <authorList>
            <person name="Reysenbach A.-L."/>
            <person name="Heidelberg J.F."/>
            <person name="Nelson W.C."/>
        </authorList>
    </citation>
    <scope>NUCLEOTIDE SEQUENCE [LARGE SCALE GENOMIC DNA]</scope>
    <source>
        <strain evidence="5 6">SS-5</strain>
    </source>
</reference>
<dbReference type="PANTHER" id="PTHR42714">
    <property type="entry name" value="TRNA MODIFICATION GTPASE GTPBP3"/>
    <property type="match status" value="1"/>
</dbReference>
<dbReference type="Proteomes" id="UP000005540">
    <property type="component" value="Unassembled WGS sequence"/>
</dbReference>
<keyword evidence="6" id="KW-1185">Reference proteome</keyword>
<dbReference type="InterPro" id="IPR027368">
    <property type="entry name" value="MnmE_dom2"/>
</dbReference>
<evidence type="ECO:0000256" key="2">
    <source>
        <dbReference type="ARBA" id="ARBA00023134"/>
    </source>
</evidence>
<dbReference type="NCBIfam" id="TIGR00231">
    <property type="entry name" value="small_GTP"/>
    <property type="match status" value="1"/>
</dbReference>
<dbReference type="Gene3D" id="1.20.120.430">
    <property type="entry name" value="tRNA modification GTPase MnmE domain 2"/>
    <property type="match status" value="1"/>
</dbReference>
<organism evidence="5 6">
    <name type="scientific">Sulfurihydrogenibium yellowstonense SS-5</name>
    <dbReference type="NCBI Taxonomy" id="432331"/>
    <lineage>
        <taxon>Bacteria</taxon>
        <taxon>Pseudomonadati</taxon>
        <taxon>Aquificota</taxon>
        <taxon>Aquificia</taxon>
        <taxon>Aquificales</taxon>
        <taxon>Hydrogenothermaceae</taxon>
        <taxon>Sulfurihydrogenibium</taxon>
    </lineage>
</organism>
<dbReference type="Gene3D" id="3.40.50.300">
    <property type="entry name" value="P-loop containing nucleotide triphosphate hydrolases"/>
    <property type="match status" value="1"/>
</dbReference>
<sequence>EEIDSSLIISQLEEVKSQIEKLLASYKKGNLIKEGIKLAIVGRPNVGKSSLFNALVGYERAIVSEIQGTTRDFIEESLKIKDIPVILLDTAGLRDTEDKIEKIGIEKAQEKINEADIILFVIDASSGFTEEDKKIYDKIKDKPHITVVNKSDLNNKPIDFFEKYDNIVYTSVVNNQGIKELEEKIITSLGIIEKEDDLFINLRQSTLLKQAKEKIEEIENHINYLINNKEILMIYIQEALNYLDEVVGAISTEDVLDNIFSKFCIGK</sequence>
<dbReference type="CDD" id="cd04164">
    <property type="entry name" value="trmE"/>
    <property type="match status" value="1"/>
</dbReference>
<proteinExistence type="predicted"/>
<feature type="non-terminal residue" evidence="5">
    <location>
        <position position="1"/>
    </location>
</feature>
<name>C4FKJ1_9AQUI</name>
<dbReference type="SUPFAM" id="SSF52540">
    <property type="entry name" value="P-loop containing nucleoside triphosphate hydrolases"/>
    <property type="match status" value="1"/>
</dbReference>
<dbReference type="PROSITE" id="PS51709">
    <property type="entry name" value="G_TRME"/>
    <property type="match status" value="1"/>
</dbReference>
<evidence type="ECO:0000313" key="6">
    <source>
        <dbReference type="Proteomes" id="UP000005540"/>
    </source>
</evidence>
<dbReference type="Pfam" id="PF12631">
    <property type="entry name" value="MnmE_helical"/>
    <property type="match status" value="1"/>
</dbReference>
<dbReference type="InterPro" id="IPR031168">
    <property type="entry name" value="G_TrmE"/>
</dbReference>
<feature type="domain" description="TrmE-type G" evidence="4">
    <location>
        <begin position="35"/>
        <end position="190"/>
    </location>
</feature>
<dbReference type="InterPro" id="IPR005225">
    <property type="entry name" value="Small_GTP-bd"/>
</dbReference>